<dbReference type="PANTHER" id="PTHR35368:SF1">
    <property type="entry name" value="HYDROPEROXIDE REDUCTASE"/>
    <property type="match status" value="1"/>
</dbReference>
<dbReference type="InterPro" id="IPR003718">
    <property type="entry name" value="OsmC/Ohr_fam"/>
</dbReference>
<sequence>MLNGIDVDALKNITGQVTNDPQQGMTSWGVTTTWQGGTRSDTQVNAFSVGGEKVERNFNLKVDEPSEFLGTNQFANPQDYLLTALNACIIVGYATLCAVEGIKIDTLRIETTGDIDLRGFLGIDPTIKNGYDTVKFTVFITGDATAEQFEKIHERVKASSPNLFNLANPINFETSLKVTDHPLPY</sequence>
<dbReference type="EMBL" id="LPUF01000006">
    <property type="protein sequence ID" value="OQK15110.1"/>
    <property type="molecule type" value="Genomic_DNA"/>
</dbReference>
<dbReference type="InterPro" id="IPR036102">
    <property type="entry name" value="OsmC/Ohrsf"/>
</dbReference>
<evidence type="ECO:0000313" key="1">
    <source>
        <dbReference type="EMBL" id="OQK15110.1"/>
    </source>
</evidence>
<dbReference type="Gene3D" id="3.30.300.20">
    <property type="match status" value="1"/>
</dbReference>
<dbReference type="InterPro" id="IPR052924">
    <property type="entry name" value="OsmC/Ohr_hydroprdx_reductase"/>
</dbReference>
<name>A0A1V8M0L4_9GAMM</name>
<dbReference type="STRING" id="1420851.AU255_19210"/>
<dbReference type="PANTHER" id="PTHR35368">
    <property type="entry name" value="HYDROPEROXIDE REDUCTASE"/>
    <property type="match status" value="1"/>
</dbReference>
<dbReference type="OrthoDB" id="9789573at2"/>
<accession>A0A1V8M0L4</accession>
<dbReference type="Proteomes" id="UP000191980">
    <property type="component" value="Unassembled WGS sequence"/>
</dbReference>
<protein>
    <submittedName>
        <fullName evidence="1">Osmotically inducible protein C</fullName>
    </submittedName>
</protein>
<keyword evidence="2" id="KW-1185">Reference proteome</keyword>
<proteinExistence type="predicted"/>
<dbReference type="Pfam" id="PF02566">
    <property type="entry name" value="OsmC"/>
    <property type="match status" value="1"/>
</dbReference>
<dbReference type="RefSeq" id="WP_080524538.1">
    <property type="nucleotide sequence ID" value="NZ_LPUF01000006.1"/>
</dbReference>
<evidence type="ECO:0000313" key="2">
    <source>
        <dbReference type="Proteomes" id="UP000191980"/>
    </source>
</evidence>
<dbReference type="InterPro" id="IPR015946">
    <property type="entry name" value="KH_dom-like_a/b"/>
</dbReference>
<dbReference type="SUPFAM" id="SSF82784">
    <property type="entry name" value="OsmC-like"/>
    <property type="match status" value="1"/>
</dbReference>
<comment type="caution">
    <text evidence="1">The sequence shown here is derived from an EMBL/GenBank/DDBJ whole genome shotgun (WGS) entry which is preliminary data.</text>
</comment>
<gene>
    <name evidence="1" type="ORF">AU255_19210</name>
</gene>
<organism evidence="1 2">
    <name type="scientific">Methyloprofundus sedimenti</name>
    <dbReference type="NCBI Taxonomy" id="1420851"/>
    <lineage>
        <taxon>Bacteria</taxon>
        <taxon>Pseudomonadati</taxon>
        <taxon>Pseudomonadota</taxon>
        <taxon>Gammaproteobacteria</taxon>
        <taxon>Methylococcales</taxon>
        <taxon>Methylococcaceae</taxon>
        <taxon>Methyloprofundus</taxon>
    </lineage>
</organism>
<dbReference type="AlphaFoldDB" id="A0A1V8M0L4"/>
<reference evidence="1 2" key="1">
    <citation type="submission" date="2015-12" db="EMBL/GenBank/DDBJ databases">
        <authorList>
            <person name="Shamseldin A."/>
            <person name="Moawad H."/>
            <person name="Abd El-Rahim W.M."/>
            <person name="Sadowsky M.J."/>
        </authorList>
    </citation>
    <scope>NUCLEOTIDE SEQUENCE [LARGE SCALE GENOMIC DNA]</scope>
    <source>
        <strain evidence="1 2">WF1</strain>
    </source>
</reference>